<evidence type="ECO:0000313" key="2">
    <source>
        <dbReference type="EMBL" id="CEK96476.1"/>
    </source>
</evidence>
<dbReference type="AlphaFoldDB" id="A0A0B7BVV9"/>
<dbReference type="EMBL" id="HACG01049611">
    <property type="protein sequence ID" value="CEK96476.1"/>
    <property type="molecule type" value="Transcribed_RNA"/>
</dbReference>
<gene>
    <name evidence="2" type="primary">ORF212222</name>
</gene>
<accession>A0A0B7BVV9</accession>
<name>A0A0B7BVV9_9EUPU</name>
<sequence length="108" mass="11541">MDACNQTCGSDEDEDVPNSPCSFMKEKRRNYIVETDLLTNKPRVFETPCRGGCGGAPPKEEECPITVTSCCPPMANSCCGQDSIGACSPPKCCPPPPGPPSLFNDHCQ</sequence>
<evidence type="ECO:0000256" key="1">
    <source>
        <dbReference type="SAM" id="MobiDB-lite"/>
    </source>
</evidence>
<proteinExistence type="predicted"/>
<feature type="region of interest" description="Disordered" evidence="1">
    <location>
        <begin position="1"/>
        <end position="21"/>
    </location>
</feature>
<protein>
    <submittedName>
        <fullName evidence="2">Uncharacterized protein</fullName>
    </submittedName>
</protein>
<organism evidence="2">
    <name type="scientific">Arion vulgaris</name>
    <dbReference type="NCBI Taxonomy" id="1028688"/>
    <lineage>
        <taxon>Eukaryota</taxon>
        <taxon>Metazoa</taxon>
        <taxon>Spiralia</taxon>
        <taxon>Lophotrochozoa</taxon>
        <taxon>Mollusca</taxon>
        <taxon>Gastropoda</taxon>
        <taxon>Heterobranchia</taxon>
        <taxon>Euthyneura</taxon>
        <taxon>Panpulmonata</taxon>
        <taxon>Eupulmonata</taxon>
        <taxon>Stylommatophora</taxon>
        <taxon>Helicina</taxon>
        <taxon>Arionoidea</taxon>
        <taxon>Arionidae</taxon>
        <taxon>Arion</taxon>
    </lineage>
</organism>
<reference evidence="2" key="1">
    <citation type="submission" date="2014-12" db="EMBL/GenBank/DDBJ databases">
        <title>Insight into the proteome of Arion vulgaris.</title>
        <authorList>
            <person name="Aradska J."/>
            <person name="Bulat T."/>
            <person name="Smidak R."/>
            <person name="Sarate P."/>
            <person name="Gangsoo J."/>
            <person name="Sialana F."/>
            <person name="Bilban M."/>
            <person name="Lubec G."/>
        </authorList>
    </citation>
    <scope>NUCLEOTIDE SEQUENCE</scope>
    <source>
        <tissue evidence="2">Skin</tissue>
    </source>
</reference>